<dbReference type="EMBL" id="GG663738">
    <property type="protein sequence ID" value="EEH57941.1"/>
    <property type="molecule type" value="Genomic_DNA"/>
</dbReference>
<dbReference type="GO" id="GO:0003924">
    <property type="term" value="F:GTPase activity"/>
    <property type="evidence" value="ECO:0007669"/>
    <property type="project" value="InterPro"/>
</dbReference>
<dbReference type="InterPro" id="IPR044229">
    <property type="entry name" value="NOA1"/>
</dbReference>
<evidence type="ECO:0000313" key="1">
    <source>
        <dbReference type="EMBL" id="EEH57941.1"/>
    </source>
</evidence>
<dbReference type="Proteomes" id="UP000001876">
    <property type="component" value="Unassembled WGS sequence"/>
</dbReference>
<evidence type="ECO:0000313" key="2">
    <source>
        <dbReference type="Proteomes" id="UP000001876"/>
    </source>
</evidence>
<dbReference type="PANTHER" id="PTHR47569:SF2">
    <property type="entry name" value="NO-ASSOCIATED PROTEIN 1, CHLOROPLASTIC_MITOCHONDRIAL"/>
    <property type="match status" value="1"/>
</dbReference>
<sequence length="136" mass="14858">YGCGVALQTDHPDVSGYVPPEEYETKRVHRQLYASMLCSRCSALSNGRMINAVAGQGGARADDFSGLITPEQLRESLAVIRAKKALVVVDATDFHGSFLNRVRDVVGANPILLVLTKIDLLPRGTDAEKLKDWVFD</sequence>
<protein>
    <submittedName>
        <fullName evidence="1">Predicted protein</fullName>
    </submittedName>
</protein>
<keyword evidence="2" id="KW-1185">Reference proteome</keyword>
<accession>C1MPP8</accession>
<dbReference type="STRING" id="564608.C1MPP8"/>
<feature type="non-terminal residue" evidence="1">
    <location>
        <position position="1"/>
    </location>
</feature>
<reference evidence="1 2" key="1">
    <citation type="journal article" date="2009" name="Science">
        <title>Green evolution and dynamic adaptations revealed by genomes of the marine picoeukaryotes Micromonas.</title>
        <authorList>
            <person name="Worden A.Z."/>
            <person name="Lee J.H."/>
            <person name="Mock T."/>
            <person name="Rouze P."/>
            <person name="Simmons M.P."/>
            <person name="Aerts A.L."/>
            <person name="Allen A.E."/>
            <person name="Cuvelier M.L."/>
            <person name="Derelle E."/>
            <person name="Everett M.V."/>
            <person name="Foulon E."/>
            <person name="Grimwood J."/>
            <person name="Gundlach H."/>
            <person name="Henrissat B."/>
            <person name="Napoli C."/>
            <person name="McDonald S.M."/>
            <person name="Parker M.S."/>
            <person name="Rombauts S."/>
            <person name="Salamov A."/>
            <person name="Von Dassow P."/>
            <person name="Badger J.H."/>
            <person name="Coutinho P.M."/>
            <person name="Demir E."/>
            <person name="Dubchak I."/>
            <person name="Gentemann C."/>
            <person name="Eikrem W."/>
            <person name="Gready J.E."/>
            <person name="John U."/>
            <person name="Lanier W."/>
            <person name="Lindquist E.A."/>
            <person name="Lucas S."/>
            <person name="Mayer K.F."/>
            <person name="Moreau H."/>
            <person name="Not F."/>
            <person name="Otillar R."/>
            <person name="Panaud O."/>
            <person name="Pangilinan J."/>
            <person name="Paulsen I."/>
            <person name="Piegu B."/>
            <person name="Poliakov A."/>
            <person name="Robbens S."/>
            <person name="Schmutz J."/>
            <person name="Toulza E."/>
            <person name="Wyss T."/>
            <person name="Zelensky A."/>
            <person name="Zhou K."/>
            <person name="Armbrust E.V."/>
            <person name="Bhattacharya D."/>
            <person name="Goodenough U.W."/>
            <person name="Van de Peer Y."/>
            <person name="Grigoriev I.V."/>
        </authorList>
    </citation>
    <scope>NUCLEOTIDE SEQUENCE [LARGE SCALE GENOMIC DNA]</scope>
    <source>
        <strain evidence="1 2">CCMP1545</strain>
    </source>
</reference>
<dbReference type="RefSeq" id="XP_003057990.1">
    <property type="nucleotide sequence ID" value="XM_003057944.1"/>
</dbReference>
<dbReference type="InterPro" id="IPR027417">
    <property type="entry name" value="P-loop_NTPase"/>
</dbReference>
<dbReference type="KEGG" id="mpp:MICPUCDRAFT_8887"/>
<organism evidence="2">
    <name type="scientific">Micromonas pusilla (strain CCMP1545)</name>
    <name type="common">Picoplanktonic green alga</name>
    <dbReference type="NCBI Taxonomy" id="564608"/>
    <lineage>
        <taxon>Eukaryota</taxon>
        <taxon>Viridiplantae</taxon>
        <taxon>Chlorophyta</taxon>
        <taxon>Mamiellophyceae</taxon>
        <taxon>Mamiellales</taxon>
        <taxon>Mamiellaceae</taxon>
        <taxon>Micromonas</taxon>
    </lineage>
</organism>
<dbReference type="OrthoDB" id="1696305at2759"/>
<dbReference type="PANTHER" id="PTHR47569">
    <property type="entry name" value="NO-ASSOCIATED PROTEIN 1, CHLOROPLASTIC/MITOCHONDRIAL"/>
    <property type="match status" value="1"/>
</dbReference>
<dbReference type="AlphaFoldDB" id="C1MPP8"/>
<dbReference type="eggNOG" id="KOG1249">
    <property type="taxonomic scope" value="Eukaryota"/>
</dbReference>
<proteinExistence type="predicted"/>
<gene>
    <name evidence="1" type="ORF">MICPUCDRAFT_8887</name>
</gene>
<dbReference type="GeneID" id="9683099"/>
<dbReference type="Gene3D" id="3.40.50.300">
    <property type="entry name" value="P-loop containing nucleotide triphosphate hydrolases"/>
    <property type="match status" value="1"/>
</dbReference>
<name>C1MPP8_MICPC</name>
<feature type="non-terminal residue" evidence="1">
    <location>
        <position position="136"/>
    </location>
</feature>